<keyword evidence="2" id="KW-0288">FMN</keyword>
<dbReference type="NCBIfam" id="TIGR03860">
    <property type="entry name" value="FMN_nitrolo"/>
    <property type="match status" value="1"/>
</dbReference>
<keyword evidence="8" id="KW-1185">Reference proteome</keyword>
<organism evidence="7 8">
    <name type="scientific">Paeniroseomonas aquatica</name>
    <dbReference type="NCBI Taxonomy" id="373043"/>
    <lineage>
        <taxon>Bacteria</taxon>
        <taxon>Pseudomonadati</taxon>
        <taxon>Pseudomonadota</taxon>
        <taxon>Alphaproteobacteria</taxon>
        <taxon>Acetobacterales</taxon>
        <taxon>Acetobacteraceae</taxon>
        <taxon>Paeniroseomonas</taxon>
    </lineage>
</organism>
<evidence type="ECO:0000313" key="8">
    <source>
        <dbReference type="Proteomes" id="UP001529369"/>
    </source>
</evidence>
<dbReference type="PIRSF" id="PIRSF000337">
    <property type="entry name" value="NTA_MOA"/>
    <property type="match status" value="1"/>
</dbReference>
<dbReference type="EC" id="1.14.-.-" evidence="7"/>
<dbReference type="GO" id="GO:0004497">
    <property type="term" value="F:monooxygenase activity"/>
    <property type="evidence" value="ECO:0007669"/>
    <property type="project" value="UniProtKB-KW"/>
</dbReference>
<comment type="similarity">
    <text evidence="5">Belongs to the NtaA/SnaA/DszA monooxygenase family.</text>
</comment>
<dbReference type="Pfam" id="PF00296">
    <property type="entry name" value="Bac_luciferase"/>
    <property type="match status" value="1"/>
</dbReference>
<name>A0ABT8ACY5_9PROT</name>
<evidence type="ECO:0000259" key="6">
    <source>
        <dbReference type="Pfam" id="PF00296"/>
    </source>
</evidence>
<dbReference type="RefSeq" id="WP_290319578.1">
    <property type="nucleotide sequence ID" value="NZ_JAUFPN010000194.1"/>
</dbReference>
<protein>
    <submittedName>
        <fullName evidence="7">NtaA/DmoA family FMN-dependent monooxygenase</fullName>
        <ecNumber evidence="7">1.14.-.-</ecNumber>
    </submittedName>
</protein>
<evidence type="ECO:0000256" key="2">
    <source>
        <dbReference type="ARBA" id="ARBA00022643"/>
    </source>
</evidence>
<evidence type="ECO:0000256" key="4">
    <source>
        <dbReference type="ARBA" id="ARBA00023033"/>
    </source>
</evidence>
<evidence type="ECO:0000256" key="5">
    <source>
        <dbReference type="ARBA" id="ARBA00033748"/>
    </source>
</evidence>
<keyword evidence="1" id="KW-0285">Flavoprotein</keyword>
<proteinExistence type="inferred from homology"/>
<dbReference type="Gene3D" id="3.20.20.30">
    <property type="entry name" value="Luciferase-like domain"/>
    <property type="match status" value="1"/>
</dbReference>
<sequence length="432" mass="47150">MPRRMNLVAYLKTGPTANHAGGWRHPGADLQNILDPARYEHIARVLEAARFDGCFYADAFGIADIHRGSFRPYVELGGQISYLDPMLVLPLMARVTRHLGLGATLSTTFHPPYLLARMLSTLDHLSGGRACWNVVTSATEFEARNFGMTLPPKDQRYDQADEMLEACCALWEGWEPDALVLDAAAGRFADPDRIRYADYAGQYVTTRGPLAMPRSPQTRPVFLQAGASPRGRAFAARWAEAVFCASHGRAETLAFYADMKARVAAAGRAPEECAILPALSVVLGETASIAREKAAHLQSLINPELTLATNSTMLGADLSQHRTPEALSAAQGHQGIQGTEDRVLQLMKAEGISFAEAASRPRGLVVGTAAMVADHMEDLFRAGGCDGFVLSPTVSPLMFEEFGRLVVPELQRRGLFRREYAGRTLRENLRAP</sequence>
<evidence type="ECO:0000256" key="3">
    <source>
        <dbReference type="ARBA" id="ARBA00023002"/>
    </source>
</evidence>
<dbReference type="InterPro" id="IPR036661">
    <property type="entry name" value="Luciferase-like_sf"/>
</dbReference>
<reference evidence="8" key="1">
    <citation type="journal article" date="2019" name="Int. J. Syst. Evol. Microbiol.">
        <title>The Global Catalogue of Microorganisms (GCM) 10K type strain sequencing project: providing services to taxonomists for standard genome sequencing and annotation.</title>
        <authorList>
            <consortium name="The Broad Institute Genomics Platform"/>
            <consortium name="The Broad Institute Genome Sequencing Center for Infectious Disease"/>
            <person name="Wu L."/>
            <person name="Ma J."/>
        </authorList>
    </citation>
    <scope>NUCLEOTIDE SEQUENCE [LARGE SCALE GENOMIC DNA]</scope>
    <source>
        <strain evidence="8">CECT 7131</strain>
    </source>
</reference>
<evidence type="ECO:0000256" key="1">
    <source>
        <dbReference type="ARBA" id="ARBA00022630"/>
    </source>
</evidence>
<feature type="domain" description="Luciferase-like" evidence="6">
    <location>
        <begin position="23"/>
        <end position="383"/>
    </location>
</feature>
<dbReference type="EMBL" id="JAUFPN010000194">
    <property type="protein sequence ID" value="MDN3567535.1"/>
    <property type="molecule type" value="Genomic_DNA"/>
</dbReference>
<gene>
    <name evidence="7" type="ORF">QWZ14_24415</name>
</gene>
<dbReference type="InterPro" id="IPR051260">
    <property type="entry name" value="Diverse_substr_monoxygenases"/>
</dbReference>
<accession>A0ABT8ACY5</accession>
<evidence type="ECO:0000313" key="7">
    <source>
        <dbReference type="EMBL" id="MDN3567535.1"/>
    </source>
</evidence>
<comment type="caution">
    <text evidence="7">The sequence shown here is derived from an EMBL/GenBank/DDBJ whole genome shotgun (WGS) entry which is preliminary data.</text>
</comment>
<dbReference type="SUPFAM" id="SSF51679">
    <property type="entry name" value="Bacterial luciferase-like"/>
    <property type="match status" value="1"/>
</dbReference>
<dbReference type="PANTHER" id="PTHR30011:SF16">
    <property type="entry name" value="C2H2 FINGER DOMAIN TRANSCRIPTION FACTOR (EUROFUNG)-RELATED"/>
    <property type="match status" value="1"/>
</dbReference>
<keyword evidence="4 7" id="KW-0503">Monooxygenase</keyword>
<dbReference type="PANTHER" id="PTHR30011">
    <property type="entry name" value="ALKANESULFONATE MONOOXYGENASE-RELATED"/>
    <property type="match status" value="1"/>
</dbReference>
<dbReference type="InterPro" id="IPR016215">
    <property type="entry name" value="NTA_MOA"/>
</dbReference>
<keyword evidence="3 7" id="KW-0560">Oxidoreductase</keyword>
<dbReference type="CDD" id="cd01095">
    <property type="entry name" value="Nitrilotriacetate_monoxgenase"/>
    <property type="match status" value="1"/>
</dbReference>
<dbReference type="Proteomes" id="UP001529369">
    <property type="component" value="Unassembled WGS sequence"/>
</dbReference>
<dbReference type="InterPro" id="IPR011251">
    <property type="entry name" value="Luciferase-like_dom"/>
</dbReference>